<gene>
    <name evidence="1" type="ORF">AVL57_01065</name>
</gene>
<evidence type="ECO:0000313" key="1">
    <source>
        <dbReference type="EMBL" id="AMJ76763.1"/>
    </source>
</evidence>
<proteinExistence type="predicted"/>
<sequence>MKAVMQSSKNPETDVEHEYDELIKDIKAHLDNAQIPDEFKKRSVEEWEDDPSFNDYVVRKMYSMLARNYMVNLVLAGRLEKETYLQMLSLGESQEGCRTIAINFMLQSLEVPHNFKVPEELAGQLYHKFDPEMETVVKKKRH</sequence>
<organism evidence="1 2">
    <name type="scientific">Alteromonas stellipolaris</name>
    <dbReference type="NCBI Taxonomy" id="233316"/>
    <lineage>
        <taxon>Bacteria</taxon>
        <taxon>Pseudomonadati</taxon>
        <taxon>Pseudomonadota</taxon>
        <taxon>Gammaproteobacteria</taxon>
        <taxon>Alteromonadales</taxon>
        <taxon>Alteromonadaceae</taxon>
        <taxon>Alteromonas/Salinimonas group</taxon>
        <taxon>Alteromonas</taxon>
    </lineage>
</organism>
<name>A0ABM5YQC0_9ALTE</name>
<geneLocation type="plasmid" evidence="1 2">
    <name>pASTE61-200</name>
</geneLocation>
<evidence type="ECO:0000313" key="2">
    <source>
        <dbReference type="Proteomes" id="UP000056750"/>
    </source>
</evidence>
<keyword evidence="1" id="KW-0614">Plasmid</keyword>
<dbReference type="EMBL" id="CP013927">
    <property type="protein sequence ID" value="AMJ76763.1"/>
    <property type="molecule type" value="Genomic_DNA"/>
</dbReference>
<accession>A0ABM5YQC0</accession>
<protein>
    <submittedName>
        <fullName evidence="1">Uncharacterized protein</fullName>
    </submittedName>
</protein>
<reference evidence="1 2" key="1">
    <citation type="submission" date="2015-12" db="EMBL/GenBank/DDBJ databases">
        <title>Intraspecies pangenome expansion in the marine bacterium Alteromonas.</title>
        <authorList>
            <person name="Lopez-Perez M."/>
            <person name="Rodriguez-Valera F."/>
        </authorList>
    </citation>
    <scope>NUCLEOTIDE SEQUENCE [LARGE SCALE GENOMIC DNA]</scope>
    <source>
        <strain evidence="1 2">LMG 21861</strain>
        <plasmid evidence="1 2">pASTE61-200</plasmid>
    </source>
</reference>
<dbReference type="Proteomes" id="UP000056750">
    <property type="component" value="Plasmid pASTE61-200"/>
</dbReference>
<keyword evidence="2" id="KW-1185">Reference proteome</keyword>